<accession>A0ACC5T0M0</accession>
<evidence type="ECO:0000313" key="2">
    <source>
        <dbReference type="Proteomes" id="UP000823773"/>
    </source>
</evidence>
<dbReference type="Proteomes" id="UP000823773">
    <property type="component" value="Unassembled WGS sequence"/>
</dbReference>
<name>A0ACC5T0M0_ENSAD</name>
<sequence>MAAHKTETLIESVRRRARRVRGELHLCGPRLTRPLDRMAHHAFADAAAAHIYTGLHGLDQQSWLPSPRKRCQQCCLKRADDIITETGDVESLKRGSVNARESGKIVSESFGLGRISMPANLVGSKERDDIRKIGQFGPADIEVYCRVHVVSGGLEISAKRQSSQGYGLVTANAVRNLFHNP</sequence>
<keyword evidence="2" id="KW-1185">Reference proteome</keyword>
<reference evidence="1" key="1">
    <citation type="submission" date="2021-03" db="EMBL/GenBank/DDBJ databases">
        <title>Genomic Encyclopedia of Type Strains, Phase IV (KMG-IV): sequencing the most valuable type-strain genomes for metagenomic binning, comparative biology and taxonomic classification.</title>
        <authorList>
            <person name="Goeker M."/>
        </authorList>
    </citation>
    <scope>NUCLEOTIDE SEQUENCE</scope>
    <source>
        <strain evidence="1">DSM 18131</strain>
    </source>
</reference>
<proteinExistence type="predicted"/>
<organism evidence="1 2">
    <name type="scientific">Ensifer adhaerens</name>
    <name type="common">Sinorhizobium morelense</name>
    <dbReference type="NCBI Taxonomy" id="106592"/>
    <lineage>
        <taxon>Bacteria</taxon>
        <taxon>Pseudomonadati</taxon>
        <taxon>Pseudomonadota</taxon>
        <taxon>Alphaproteobacteria</taxon>
        <taxon>Hyphomicrobiales</taxon>
        <taxon>Rhizobiaceae</taxon>
        <taxon>Sinorhizobium/Ensifer group</taxon>
        <taxon>Ensifer</taxon>
    </lineage>
</organism>
<evidence type="ECO:0000313" key="1">
    <source>
        <dbReference type="EMBL" id="MBP1874650.1"/>
    </source>
</evidence>
<comment type="caution">
    <text evidence="1">The sequence shown here is derived from an EMBL/GenBank/DDBJ whole genome shotgun (WGS) entry which is preliminary data.</text>
</comment>
<dbReference type="EMBL" id="JAGGJR010000007">
    <property type="protein sequence ID" value="MBP1874650.1"/>
    <property type="molecule type" value="Genomic_DNA"/>
</dbReference>
<gene>
    <name evidence="1" type="ORF">J2Z19_004376</name>
</gene>
<protein>
    <submittedName>
        <fullName evidence="1">Uncharacterized protein</fullName>
    </submittedName>
</protein>